<keyword evidence="2" id="KW-1185">Reference proteome</keyword>
<reference evidence="1 2" key="1">
    <citation type="submission" date="2020-03" db="EMBL/GenBank/DDBJ databases">
        <title>Draft Genome Sequence of Cudoniella acicularis.</title>
        <authorList>
            <person name="Buettner E."/>
            <person name="Kellner H."/>
        </authorList>
    </citation>
    <scope>NUCLEOTIDE SEQUENCE [LARGE SCALE GENOMIC DNA]</scope>
    <source>
        <strain evidence="1 2">DSM 108380</strain>
    </source>
</reference>
<organism evidence="1 2">
    <name type="scientific">Cudoniella acicularis</name>
    <dbReference type="NCBI Taxonomy" id="354080"/>
    <lineage>
        <taxon>Eukaryota</taxon>
        <taxon>Fungi</taxon>
        <taxon>Dikarya</taxon>
        <taxon>Ascomycota</taxon>
        <taxon>Pezizomycotina</taxon>
        <taxon>Leotiomycetes</taxon>
        <taxon>Helotiales</taxon>
        <taxon>Tricladiaceae</taxon>
        <taxon>Cudoniella</taxon>
    </lineage>
</organism>
<accession>A0A8H4VWG1</accession>
<dbReference type="EMBL" id="JAAMPI010001447">
    <property type="protein sequence ID" value="KAF4625168.1"/>
    <property type="molecule type" value="Genomic_DNA"/>
</dbReference>
<sequence length="253" mass="29065">MYADPTTLDSNRPLLFVDREGIGGGSNVPAAVQARTGARVLRQIKTFDISQDGQICPGKCNTHRSFDSHDDSTTFTAPLVTRKFCVEDLYPRILYTFRDVLCFVSEQSNTIETTLEKLIKWAHKVVESSVNQSTLPRVIIIKNGLEDDARGWLDEESATKKMLEHTQQLRTLDKDMLEIVEYWKNAGKKPTSLADLPNFYFSNVRAVYIPSKGNTPDDVLYKQYQQLRRRVELESEAVAERKRLEWKRQTFIN</sequence>
<proteinExistence type="predicted"/>
<comment type="caution">
    <text evidence="1">The sequence shown here is derived from an EMBL/GenBank/DDBJ whole genome shotgun (WGS) entry which is preliminary data.</text>
</comment>
<dbReference type="Proteomes" id="UP000566819">
    <property type="component" value="Unassembled WGS sequence"/>
</dbReference>
<protein>
    <submittedName>
        <fullName evidence="1">Uncharacterized protein</fullName>
    </submittedName>
</protein>
<dbReference type="OrthoDB" id="194358at2759"/>
<gene>
    <name evidence="1" type="ORF">G7Y89_g12998</name>
</gene>
<name>A0A8H4VWG1_9HELO</name>
<evidence type="ECO:0000313" key="1">
    <source>
        <dbReference type="EMBL" id="KAF4625168.1"/>
    </source>
</evidence>
<dbReference type="AlphaFoldDB" id="A0A8H4VWG1"/>
<evidence type="ECO:0000313" key="2">
    <source>
        <dbReference type="Proteomes" id="UP000566819"/>
    </source>
</evidence>